<dbReference type="Gene3D" id="3.10.28.20">
    <property type="entry name" value="Acetamidase/Formamidase-like domains"/>
    <property type="match status" value="1"/>
</dbReference>
<dbReference type="Proteomes" id="UP000324575">
    <property type="component" value="Unassembled WGS sequence"/>
</dbReference>
<evidence type="ECO:0000313" key="3">
    <source>
        <dbReference type="Proteomes" id="UP000324575"/>
    </source>
</evidence>
<accession>A0A5M8P1Q5</accession>
<proteinExistence type="predicted"/>
<organism evidence="2 3">
    <name type="scientific">Candidatus Ordinivivax streblomastigis</name>
    <dbReference type="NCBI Taxonomy" id="2540710"/>
    <lineage>
        <taxon>Bacteria</taxon>
        <taxon>Pseudomonadati</taxon>
        <taxon>Bacteroidota</taxon>
        <taxon>Bacteroidia</taxon>
        <taxon>Bacteroidales</taxon>
        <taxon>Candidatus Ordinivivax</taxon>
    </lineage>
</organism>
<protein>
    <submittedName>
        <fullName evidence="2">Uncharacterized protein</fullName>
    </submittedName>
</protein>
<sequence length="596" mass="68355">MNTLTRIFITLIGCLCVQSAFSQTVDEIKKSPHYYWGESVGKTSTLADRDALAMLINSISVNVENNFSIHSESETKNKKTDFKEYVNNLVKTHSNATIKNTEILSWGEEPEVHVFRFVKKTEVYKIFAEREHKIKEFVEEALRADAKYQVADALRYYYWALMLLHSLPNAESIAMPIAGKEQKLDVFLPKQINEVIGNLAFEVSEKQPDENLTHYLLNIGYKQHPVVNLDYAFFDGRNWSLPTGAKDGKGIAELVGDASLHKDIRIKIEYAFENEWKIDNEVHDVLNKVEPIIFKKSYVNVPLVGATVVTAVENNAVKKVENAANIYLSLLERVETAIRTQNYESVRDCFTAEGFAIFTQLIQYGRAVILSKPDYTFVKFEDGILARSLPMRFSFSNNRRVFVEDIVFNISPNEGKIRSLSFALPNDVCNDIMKQRQWDEYSRLAIINFIENYKTAYALKRLDYIQSIFSDNALIIVGKTVKNHLGTDVAKYTLPSNRIKLTQYTKEQYIKQLSTVFKSNEYVNLKFTDTSVKKAGKGGEIYGIQLKQDYFSTTYGDTGYLFLMVDLNKTDEPVIHVRTWQPEKDPDFGLYDISNF</sequence>
<evidence type="ECO:0000313" key="2">
    <source>
        <dbReference type="EMBL" id="KAA6302359.1"/>
    </source>
</evidence>
<dbReference type="AlphaFoldDB" id="A0A5M8P1Q5"/>
<dbReference type="EMBL" id="SNRX01000008">
    <property type="protein sequence ID" value="KAA6302359.1"/>
    <property type="molecule type" value="Genomic_DNA"/>
</dbReference>
<feature type="signal peptide" evidence="1">
    <location>
        <begin position="1"/>
        <end position="22"/>
    </location>
</feature>
<name>A0A5M8P1Q5_9BACT</name>
<evidence type="ECO:0000256" key="1">
    <source>
        <dbReference type="SAM" id="SignalP"/>
    </source>
</evidence>
<comment type="caution">
    <text evidence="2">The sequence shown here is derived from an EMBL/GenBank/DDBJ whole genome shotgun (WGS) entry which is preliminary data.</text>
</comment>
<keyword evidence="1" id="KW-0732">Signal</keyword>
<feature type="chain" id="PRO_5024435218" evidence="1">
    <location>
        <begin position="23"/>
        <end position="596"/>
    </location>
</feature>
<gene>
    <name evidence="2" type="ORF">EZS26_001472</name>
</gene>
<reference evidence="2 3" key="1">
    <citation type="submission" date="2019-03" db="EMBL/GenBank/DDBJ databases">
        <title>Single cell metagenomics reveals metabolic interactions within the superorganism composed of flagellate Streblomastix strix and complex community of Bacteroidetes bacteria on its surface.</title>
        <authorList>
            <person name="Treitli S.C."/>
            <person name="Kolisko M."/>
            <person name="Husnik F."/>
            <person name="Keeling P."/>
            <person name="Hampl V."/>
        </authorList>
    </citation>
    <scope>NUCLEOTIDE SEQUENCE [LARGE SCALE GENOMIC DNA]</scope>
    <source>
        <strain evidence="2">St1</strain>
    </source>
</reference>